<keyword evidence="2" id="KW-1185">Reference proteome</keyword>
<name>A0AA36F5W9_OCTVU</name>
<proteinExistence type="predicted"/>
<accession>A0AA36F5W9</accession>
<dbReference type="AlphaFoldDB" id="A0AA36F5W9"/>
<organism evidence="1 2">
    <name type="scientific">Octopus vulgaris</name>
    <name type="common">Common octopus</name>
    <dbReference type="NCBI Taxonomy" id="6645"/>
    <lineage>
        <taxon>Eukaryota</taxon>
        <taxon>Metazoa</taxon>
        <taxon>Spiralia</taxon>
        <taxon>Lophotrochozoa</taxon>
        <taxon>Mollusca</taxon>
        <taxon>Cephalopoda</taxon>
        <taxon>Coleoidea</taxon>
        <taxon>Octopodiformes</taxon>
        <taxon>Octopoda</taxon>
        <taxon>Incirrata</taxon>
        <taxon>Octopodidae</taxon>
        <taxon>Octopus</taxon>
    </lineage>
</organism>
<dbReference type="Proteomes" id="UP001162480">
    <property type="component" value="Chromosome 7"/>
</dbReference>
<sequence>MILVTVVGSKSSICEFEIYGNEDGGRCNAEGGISKSRSLDIYRKKSDFEPWFPAEEAAMTKLLARSLLSSIRREMVNRPEFSDEKNGIWIVPRRL</sequence>
<evidence type="ECO:0000313" key="2">
    <source>
        <dbReference type="Proteomes" id="UP001162480"/>
    </source>
</evidence>
<protein>
    <submittedName>
        <fullName evidence="1">Uncharacterized protein</fullName>
    </submittedName>
</protein>
<dbReference type="EMBL" id="OX597820">
    <property type="protein sequence ID" value="CAI9725647.1"/>
    <property type="molecule type" value="Genomic_DNA"/>
</dbReference>
<gene>
    <name evidence="1" type="ORF">OCTVUL_1B013218</name>
</gene>
<reference evidence="1" key="1">
    <citation type="submission" date="2023-08" db="EMBL/GenBank/DDBJ databases">
        <authorList>
            <person name="Alioto T."/>
            <person name="Alioto T."/>
            <person name="Gomez Garrido J."/>
        </authorList>
    </citation>
    <scope>NUCLEOTIDE SEQUENCE</scope>
</reference>
<evidence type="ECO:0000313" key="1">
    <source>
        <dbReference type="EMBL" id="CAI9725647.1"/>
    </source>
</evidence>